<comment type="pathway">
    <text evidence="3">Lipid metabolism; fatty acid biosynthesis.</text>
</comment>
<keyword evidence="6" id="KW-0597">Phosphoprotein</keyword>
<comment type="cofactor">
    <cofactor evidence="1">
        <name>pantetheine 4'-phosphate</name>
        <dbReference type="ChEBI" id="CHEBI:47942"/>
    </cofactor>
</comment>
<comment type="pathway">
    <text evidence="2">Siderophore biosynthesis.</text>
</comment>
<feature type="compositionally biased region" description="Pro residues" evidence="12">
    <location>
        <begin position="1806"/>
        <end position="1816"/>
    </location>
</feature>
<dbReference type="GO" id="GO:0004315">
    <property type="term" value="F:3-oxoacyl-[acyl-carrier-protein] synthase activity"/>
    <property type="evidence" value="ECO:0007669"/>
    <property type="project" value="InterPro"/>
</dbReference>
<dbReference type="InterPro" id="IPR016039">
    <property type="entry name" value="Thiolase-like"/>
</dbReference>
<dbReference type="GO" id="GO:0016874">
    <property type="term" value="F:ligase activity"/>
    <property type="evidence" value="ECO:0007669"/>
    <property type="project" value="UniProtKB-KW"/>
</dbReference>
<dbReference type="InterPro" id="IPR016035">
    <property type="entry name" value="Acyl_Trfase/lysoPLipase"/>
</dbReference>
<dbReference type="InterPro" id="IPR018201">
    <property type="entry name" value="Ketoacyl_synth_AS"/>
</dbReference>
<dbReference type="InterPro" id="IPR001227">
    <property type="entry name" value="Ac_transferase_dom_sf"/>
</dbReference>
<evidence type="ECO:0000256" key="8">
    <source>
        <dbReference type="ARBA" id="ARBA00022679"/>
    </source>
</evidence>
<feature type="region of interest" description="Disordered" evidence="12">
    <location>
        <begin position="1803"/>
        <end position="1824"/>
    </location>
</feature>
<dbReference type="Gene3D" id="3.30.70.3290">
    <property type="match status" value="1"/>
</dbReference>
<dbReference type="SUPFAM" id="SSF53474">
    <property type="entry name" value="alpha/beta-Hydrolases"/>
    <property type="match status" value="1"/>
</dbReference>
<dbReference type="InterPro" id="IPR006162">
    <property type="entry name" value="Ppantetheine_attach_site"/>
</dbReference>
<dbReference type="Gene3D" id="3.40.47.10">
    <property type="match status" value="1"/>
</dbReference>
<dbReference type="GO" id="GO:0004312">
    <property type="term" value="F:fatty acid synthase activity"/>
    <property type="evidence" value="ECO:0007669"/>
    <property type="project" value="TreeGrafter"/>
</dbReference>
<comment type="caution">
    <text evidence="15">The sequence shown here is derived from an EMBL/GenBank/DDBJ whole genome shotgun (WGS) entry which is preliminary data.</text>
</comment>
<dbReference type="UniPathway" id="UPA00094"/>
<dbReference type="InterPro" id="IPR001242">
    <property type="entry name" value="Condensation_dom"/>
</dbReference>
<reference evidence="15 16" key="1">
    <citation type="submission" date="2018-10" db="EMBL/GenBank/DDBJ databases">
        <title>Draft genome sequence for the type isolate of Erwinia psidii, agent causal of bacterial blight in guava (Psidium guajava) and wilt and die-back of Eucalyptus spp.</title>
        <authorList>
            <person name="Hermenegildo P.S."/>
            <person name="Santos S.A."/>
            <person name="Guimaraes L.M.S."/>
            <person name="Vidigal P.M.P."/>
            <person name="Pereira I.C."/>
            <person name="Badel J.L."/>
            <person name="Alfenas-Zerbini P."/>
            <person name="Ferreira M.A.S.V."/>
            <person name="Alfenas A.C."/>
        </authorList>
    </citation>
    <scope>NUCLEOTIDE SEQUENCE [LARGE SCALE GENOMIC DNA]</scope>
    <source>
        <strain evidence="15 16">IBSBF 435</strain>
    </source>
</reference>
<dbReference type="Gene3D" id="3.30.559.30">
    <property type="entry name" value="Nonribosomal peptide synthetase, condensation domain"/>
    <property type="match status" value="1"/>
</dbReference>
<dbReference type="SUPFAM" id="SSF55048">
    <property type="entry name" value="Probable ACP-binding domain of malonyl-CoA ACP transacylase"/>
    <property type="match status" value="1"/>
</dbReference>
<dbReference type="PROSITE" id="PS52004">
    <property type="entry name" value="KS3_2"/>
    <property type="match status" value="1"/>
</dbReference>
<dbReference type="SUPFAM" id="SSF51735">
    <property type="entry name" value="NAD(P)-binding Rossmann-fold domains"/>
    <property type="match status" value="2"/>
</dbReference>
<protein>
    <submittedName>
        <fullName evidence="15">SDR family NAD(P)-dependent oxidoreductase</fullName>
    </submittedName>
</protein>
<dbReference type="GO" id="GO:0005886">
    <property type="term" value="C:plasma membrane"/>
    <property type="evidence" value="ECO:0007669"/>
    <property type="project" value="TreeGrafter"/>
</dbReference>
<evidence type="ECO:0000256" key="11">
    <source>
        <dbReference type="ARBA" id="ARBA00023268"/>
    </source>
</evidence>
<dbReference type="InterPro" id="IPR014030">
    <property type="entry name" value="Ketoacyl_synth_N"/>
</dbReference>
<dbReference type="InterPro" id="IPR020806">
    <property type="entry name" value="PKS_PP-bd"/>
</dbReference>
<dbReference type="GO" id="GO:0031177">
    <property type="term" value="F:phosphopantetheine binding"/>
    <property type="evidence" value="ECO:0007669"/>
    <property type="project" value="InterPro"/>
</dbReference>
<comment type="similarity">
    <text evidence="4">Belongs to the short-chain dehydrogenases/reductases (SDR) family.</text>
</comment>
<dbReference type="Pfam" id="PF00698">
    <property type="entry name" value="Acyl_transf_1"/>
    <property type="match status" value="1"/>
</dbReference>
<evidence type="ECO:0000256" key="10">
    <source>
        <dbReference type="ARBA" id="ARBA00023098"/>
    </source>
</evidence>
<dbReference type="PROSITE" id="PS00606">
    <property type="entry name" value="KS3_1"/>
    <property type="match status" value="1"/>
</dbReference>
<evidence type="ECO:0000256" key="5">
    <source>
        <dbReference type="ARBA" id="ARBA00022450"/>
    </source>
</evidence>
<evidence type="ECO:0000256" key="4">
    <source>
        <dbReference type="ARBA" id="ARBA00006484"/>
    </source>
</evidence>
<dbReference type="PANTHER" id="PTHR43775:SF37">
    <property type="entry name" value="SI:DKEY-61P9.11"/>
    <property type="match status" value="1"/>
</dbReference>
<dbReference type="FunFam" id="3.40.47.10:FF:000042">
    <property type="entry name" value="Polyketide synthase Pks13"/>
    <property type="match status" value="1"/>
</dbReference>
<dbReference type="SMART" id="SM00824">
    <property type="entry name" value="PKS_TE"/>
    <property type="match status" value="1"/>
</dbReference>
<evidence type="ECO:0000313" key="15">
    <source>
        <dbReference type="EMBL" id="RQM36481.1"/>
    </source>
</evidence>
<dbReference type="GO" id="GO:0006633">
    <property type="term" value="P:fatty acid biosynthetic process"/>
    <property type="evidence" value="ECO:0007669"/>
    <property type="project" value="UniProtKB-UniPathway"/>
</dbReference>
<evidence type="ECO:0000256" key="9">
    <source>
        <dbReference type="ARBA" id="ARBA00022832"/>
    </source>
</evidence>
<dbReference type="EMBL" id="RHHM01000022">
    <property type="protein sequence ID" value="RQM36481.1"/>
    <property type="molecule type" value="Genomic_DNA"/>
</dbReference>
<dbReference type="SMART" id="SM00822">
    <property type="entry name" value="PKS_KR"/>
    <property type="match status" value="1"/>
</dbReference>
<dbReference type="FunFam" id="3.30.559.30:FF:000006">
    <property type="entry name" value="Yersiniabactin polyketide/non-ribosomal peptide synthetase"/>
    <property type="match status" value="1"/>
</dbReference>
<evidence type="ECO:0000259" key="13">
    <source>
        <dbReference type="PROSITE" id="PS50075"/>
    </source>
</evidence>
<dbReference type="CDD" id="cd02440">
    <property type="entry name" value="AdoMet_MTases"/>
    <property type="match status" value="1"/>
</dbReference>
<dbReference type="Gene3D" id="3.40.50.1820">
    <property type="entry name" value="alpha/beta hydrolase"/>
    <property type="match status" value="1"/>
</dbReference>
<dbReference type="PROSITE" id="PS00012">
    <property type="entry name" value="PHOSPHOPANTETHEINE"/>
    <property type="match status" value="1"/>
</dbReference>
<dbReference type="Pfam" id="PF08242">
    <property type="entry name" value="Methyltransf_12"/>
    <property type="match status" value="2"/>
</dbReference>
<dbReference type="Proteomes" id="UP000279457">
    <property type="component" value="Unassembled WGS sequence"/>
</dbReference>
<feature type="domain" description="Carrier" evidence="13">
    <location>
        <begin position="1836"/>
        <end position="1911"/>
    </location>
</feature>
<dbReference type="Pfam" id="PF08659">
    <property type="entry name" value="KR"/>
    <property type="match status" value="1"/>
</dbReference>
<dbReference type="Gene3D" id="3.40.50.150">
    <property type="entry name" value="Vaccinia Virus protein VP39"/>
    <property type="match status" value="2"/>
</dbReference>
<dbReference type="InterPro" id="IPR014043">
    <property type="entry name" value="Acyl_transferase_dom"/>
</dbReference>
<dbReference type="PROSITE" id="PS50075">
    <property type="entry name" value="CARRIER"/>
    <property type="match status" value="2"/>
</dbReference>
<keyword evidence="16" id="KW-1185">Reference proteome</keyword>
<dbReference type="InterPro" id="IPR036736">
    <property type="entry name" value="ACP-like_sf"/>
</dbReference>
<dbReference type="InterPro" id="IPR057326">
    <property type="entry name" value="KR_dom"/>
</dbReference>
<dbReference type="InterPro" id="IPR029058">
    <property type="entry name" value="AB_hydrolase_fold"/>
</dbReference>
<dbReference type="Pfam" id="PF00550">
    <property type="entry name" value="PP-binding"/>
    <property type="match status" value="2"/>
</dbReference>
<dbReference type="SMART" id="SM00823">
    <property type="entry name" value="PKS_PP"/>
    <property type="match status" value="2"/>
</dbReference>
<evidence type="ECO:0000256" key="7">
    <source>
        <dbReference type="ARBA" id="ARBA00022598"/>
    </source>
</evidence>
<dbReference type="CDD" id="cd19535">
    <property type="entry name" value="Cyc_NRPS"/>
    <property type="match status" value="1"/>
</dbReference>
<feature type="domain" description="Ketosynthase family 3 (KS3)" evidence="14">
    <location>
        <begin position="14"/>
        <end position="437"/>
    </location>
</feature>
<dbReference type="InterPro" id="IPR013968">
    <property type="entry name" value="PKS_KR"/>
</dbReference>
<feature type="domain" description="Carrier" evidence="13">
    <location>
        <begin position="2861"/>
        <end position="2935"/>
    </location>
</feature>
<keyword evidence="7" id="KW-0436">Ligase</keyword>
<dbReference type="SUPFAM" id="SSF52777">
    <property type="entry name" value="CoA-dependent acyltransferases"/>
    <property type="match status" value="2"/>
</dbReference>
<dbReference type="InterPro" id="IPR020841">
    <property type="entry name" value="PKS_Beta-ketoAc_synthase_dom"/>
</dbReference>
<name>A0A3N6SD08_9GAMM</name>
<dbReference type="Gene3D" id="3.40.50.720">
    <property type="entry name" value="NAD(P)-binding Rossmann-like Domain"/>
    <property type="match status" value="1"/>
</dbReference>
<dbReference type="SMART" id="SM00827">
    <property type="entry name" value="PKS_AT"/>
    <property type="match status" value="1"/>
</dbReference>
<keyword evidence="10" id="KW-0443">Lipid metabolism</keyword>
<keyword evidence="11" id="KW-0511">Multifunctional enzyme</keyword>
<dbReference type="Pfam" id="PF00668">
    <property type="entry name" value="Condensation"/>
    <property type="match status" value="1"/>
</dbReference>
<dbReference type="GO" id="GO:0009403">
    <property type="term" value="P:toxin biosynthetic process"/>
    <property type="evidence" value="ECO:0007669"/>
    <property type="project" value="UniProtKB-ARBA"/>
</dbReference>
<dbReference type="Gene3D" id="1.10.1200.10">
    <property type="entry name" value="ACP-like"/>
    <property type="match status" value="2"/>
</dbReference>
<dbReference type="SMART" id="SM00825">
    <property type="entry name" value="PKS_KS"/>
    <property type="match status" value="1"/>
</dbReference>
<evidence type="ECO:0000259" key="14">
    <source>
        <dbReference type="PROSITE" id="PS52004"/>
    </source>
</evidence>
<dbReference type="SUPFAM" id="SSF52151">
    <property type="entry name" value="FabD/lysophospholipase-like"/>
    <property type="match status" value="1"/>
</dbReference>
<dbReference type="InterPro" id="IPR001031">
    <property type="entry name" value="Thioesterase"/>
</dbReference>
<dbReference type="Pfam" id="PF00975">
    <property type="entry name" value="Thioesterase"/>
    <property type="match status" value="1"/>
</dbReference>
<dbReference type="InterPro" id="IPR013217">
    <property type="entry name" value="Methyltransf_12"/>
</dbReference>
<keyword evidence="9" id="KW-0276">Fatty acid metabolism</keyword>
<dbReference type="InterPro" id="IPR014031">
    <property type="entry name" value="Ketoacyl_synth_C"/>
</dbReference>
<dbReference type="CDD" id="cd05274">
    <property type="entry name" value="KR_FAS_SDR_x"/>
    <property type="match status" value="1"/>
</dbReference>
<dbReference type="OrthoDB" id="6437095at2"/>
<dbReference type="SUPFAM" id="SSF53335">
    <property type="entry name" value="S-adenosyl-L-methionine-dependent methyltransferases"/>
    <property type="match status" value="2"/>
</dbReference>
<dbReference type="FunFam" id="3.30.559.10:FF:000023">
    <property type="entry name" value="Non-ribosomal peptide synthetase"/>
    <property type="match status" value="1"/>
</dbReference>
<accession>A0A3N6SD08</accession>
<dbReference type="Gene3D" id="3.30.559.10">
    <property type="entry name" value="Chloramphenicol acetyltransferase-like domain"/>
    <property type="match status" value="1"/>
</dbReference>
<dbReference type="InterPro" id="IPR016036">
    <property type="entry name" value="Malonyl_transacylase_ACP-bd"/>
</dbReference>
<evidence type="ECO:0000256" key="6">
    <source>
        <dbReference type="ARBA" id="ARBA00022553"/>
    </source>
</evidence>
<dbReference type="Pfam" id="PF16197">
    <property type="entry name" value="KAsynt_C_assoc"/>
    <property type="match status" value="1"/>
</dbReference>
<sequence>MTIEELLNHHYPDSEPLAVIGHACRFPEAGNSDAFWDNLLAGRECNRHFSRQQLLDAGQPAALIDDPNYVPCGTVLEDADAFDAALFGYSRQEAELIDPQQRLFLQIAWHALEHAGYAPGSVAHKTGVFAAARLSTYPGREPVKLAEVAHVRSLQSLMGNDKDYVATRVAHKLDLRGPALTVQTACSSSLVAIHMACESLRSGECDMAIAGGVAVSFPQTGGYLWQQGMIFSPDGHCRPFDAQAQGTFAGNGVAAVVVRRLADALRDGDPVVAVVLGSAVNNDGSQKVGYTAPSVAGQREVIADAWSLAGVKSQQIGMIEAHGTATPMGDPIELQALHGLFHASGEGPICALGSVKSNLGHLDTAAGVASFLKAVLSVNHGIIPPTVNFSEANPALHLEQGPFCVPTTAQAWNPPVRIAGVSSFGIGGTNCHMVVASLPEALRPPQNTTSEVRSDQAALLLSAGSEQALRQLAGAYAQDLQQKSVADLVYTALHGRALNLDWRLAVPVCAESAEALAAFSVGEEEILVHSGHGTPDKRVWLFTGQGSQWPGMAKNWYDHSPAFAAALDHALTIFDTQIDRHYHDDLRRALLEQDHDLLQQMTFAQPAIVAFELAMAAHWQAHGLVPDQVIGHSVGEFAAAVVAGHYSAEQIMPLVRRRGALMDSCIGGAMLAVFATEAETLPVAQLLNLDLAAYNGQRHLVYSGEREAIKQMAATLDDRGIRTHLLNVTGAAHSLMLDPVLDEFQQACATLQAQEGRLSLISGLTGTAVSAEELNHSTFWRRHMRQPVRFIQCLQHAVDKGVGLFLEMGPEASLTSSGEREFPDAACWIASARRNQPAAQQMKQVLLRLFAAGVELPWPSLFPAGGRKCHGPLYPFAQQRYWRDAGMDIGRETVLLPTKLPSAHSVVDREGRELDLPRLEALYRCVIRLHAIYVDRLVRRCVGDAVDRGVTALAILRRGRLLPRHRQLLVRLLNACVEDGYLQRSDDSYTTLVPAPHADLPALLDSLQTCCEGLDVIPDTVQRAGENLYAMMSGEVEPVAVIFPEGASRGVEVLYQDFSFGRYFNQIAAGVVTDLLRQHRSGGRPPSSWRILEVGGGTGGTTAWVLPALKEHTGVHYTFSDISPLFTRRAAEKFADYNFVSYREFDLQKGAAGQGFDPGSFDLIVAANVIHATQHVGNTLANLLPLLKPGGKLLMREITRPMRLFDFVFGPLVLPLHDEAARGGELFLTTGRWREQCLAAGFAQVEWLPEDGTPTAGISEHIVLATAPGSVATQGTLALAEGMLGQPLSNEGSYLADWSDCAGQQEAWRHRLEAACAEMARRHGNGRSAPLPTTDVPEWLSLVRLQWHGRPGGTPWMEVALCRPDGHWQSLTPHSLLPQASVPETHYDWSWQRAGNSGTPAVLSAGNFRLVGDTDGELATALRKAGVMPASDAVLVLVPRAGDLAGVSAPLPDILAETGIQRIVVVTHSAWAPNTGETVDAIQHAIWGMMRTAATELGRQSRSVSMIDLSPASGCQDLAIGLQAISGGEPGVVVRQGEAWFPRLVPQPWAAPALSAESLAENGWYIVTGGLGGLGRLSARWLIERGARRVALLVRQENADSAALLADLQHSTVCKIVCLVCNVADAAALTATLAKLDGDGGIAGVIHAAGILDDHPVTALNPQRLAPVLAVKADAATTLHRYLAARDQTAWLLLYSSAAATLGSAGQAAHALACAYLDGLAYASRGERVQVISIAWGAWGETGHAAQAGMQQRLAAEGMGVLSDAEGVWHLEQAISRAAPWRLAMRMLPDRLDETRKRLLGLHQPTPLPVDEPIPSPASVSKTTRDLPADQLRDAAAVAKWLMTQIAAQLRLDTSAQVAPERDLVQLGLDSLLFLELNSTIQRRLGVKIDAEKAYADLTVNGLSQLIISEADSARPHPDNSVQLQHDAAGRFDPFPLTPIQHAYWMGRTGLIDFGGVACHVVFEWDLRHDQFDLPRLEQAWNALVRRHDMLRMVIADNGLQRILAEVPEYKIARHTLIHLPAQQRQEALETTRQALCSRVLPTDRWPLFELIASECDPEHYRLHMNLDLLLFDVQSFKVMMDDLTAFYQGENPEPMQITFRDYVLNEQAQRLQPAWLTSWCWWQTLLTDLPPAPALPLSPTQTRAQPHFTTWQDRLDADRWAKIKQACQRWGVTPSAALMTLFAVTLERWARWPAFTLNLTFFNRRAVHSEMQQLIGDFTSVLLIDFDLDDASVSLRQAIEKTQHRLRQRLAHSQVNGVELLRELGRLRGQSRQPLMPVVFTSMLGMTLDGLAIDQAMTRLLGDPVHVFTQTPQVWLDHQVMEIDGELVFSWYCMDEVLAAGTAEAMFNDFGALLLAVAEDPALMEQPRQWQRALSDTVPPCWPAVIPGSPISLRDVEQAARQQPGILLAAAQCNAETDQLSVRVVAAERAYSVSHSPALSSLLPMLNGLDATAQAQFDAIWHGLEAHALHGIAMTLVKHDLFIREGQRAGLDEVWQRLKVLPQFQRLVRQWLRALAETGWLTQEGTTFTCQRSLRQVPASSGIPSSRWGDALSAYLDRSIGQHSALLQGSCSALELFFVDDHAVTRALYADNPAAQCVAANVQHIVDTLTAQSTSATPWQVLEVGAGTGATTGSVLSGLGDQCHRYHFTDVSTLFLDDARTRFATRDDMAWSLFDINQPVDYTQHPAEGYDLVVAAQVMHDASHIVRSLKRLASLMKPGARLLLIEATNRDSQLQMASVGFIEGLGNYQDYRLLEDRAMLNLEQWHDALQQAGFIPELAWPYEAVSPLHQHVIVARMTRAAKADCTALQQVLQRQFAATAPALSVVQCEPLTLCAYDDTPRPSQPEVGTSAIPASDNITPQDETLIKEVARVWQSLLGRPVSAQTDFFQSGGDSLIATRAIAQLNRAGIAGASLQALFDQPTLAGFCRTLSGRRQAINPLLVPLTQGSSGETVLVCHASDGGVTPYLCFAQALTQPVWGLQAAETITEKSLTALAEAYVQSINDLAEGQTLTLVGWSYGASVAATIAQLLHQRGRAIRLVLIDPVCGRDFAPGDLSALMRLMLRERHISLPDSWERLPENARIDAFITHALAAGMIAQPMSAGEARPWLTRVLHLLTLQAEYQPGPAVPVPCLWLEAGSRPSHWTPTKEDWAGWKASSQRHTVDATHWQLMDDPEIAGELASLVTQWLNQISCQEQMP</sequence>
<dbReference type="Pfam" id="PF02801">
    <property type="entry name" value="Ketoacyl-synt_C"/>
    <property type="match status" value="1"/>
</dbReference>
<dbReference type="Pfam" id="PF00109">
    <property type="entry name" value="ketoacyl-synt"/>
    <property type="match status" value="1"/>
</dbReference>
<dbReference type="InterPro" id="IPR009081">
    <property type="entry name" value="PP-bd_ACP"/>
</dbReference>
<dbReference type="SUPFAM" id="SSF53901">
    <property type="entry name" value="Thiolase-like"/>
    <property type="match status" value="1"/>
</dbReference>
<organism evidence="15 16">
    <name type="scientific">Erwinia psidii</name>
    <dbReference type="NCBI Taxonomy" id="69224"/>
    <lineage>
        <taxon>Bacteria</taxon>
        <taxon>Pseudomonadati</taxon>
        <taxon>Pseudomonadota</taxon>
        <taxon>Gammaproteobacteria</taxon>
        <taxon>Enterobacterales</taxon>
        <taxon>Erwiniaceae</taxon>
        <taxon>Erwinia</taxon>
    </lineage>
</organism>
<evidence type="ECO:0000256" key="2">
    <source>
        <dbReference type="ARBA" id="ARBA00004924"/>
    </source>
</evidence>
<dbReference type="InterPro" id="IPR029063">
    <property type="entry name" value="SAM-dependent_MTases_sf"/>
</dbReference>
<evidence type="ECO:0000256" key="12">
    <source>
        <dbReference type="SAM" id="MobiDB-lite"/>
    </source>
</evidence>
<dbReference type="SUPFAM" id="SSF47336">
    <property type="entry name" value="ACP-like"/>
    <property type="match status" value="2"/>
</dbReference>
<proteinExistence type="inferred from homology"/>
<dbReference type="InterPro" id="IPR032821">
    <property type="entry name" value="PKS_assoc"/>
</dbReference>
<evidence type="ECO:0000256" key="1">
    <source>
        <dbReference type="ARBA" id="ARBA00001957"/>
    </source>
</evidence>
<dbReference type="GO" id="GO:0005737">
    <property type="term" value="C:cytoplasm"/>
    <property type="evidence" value="ECO:0007669"/>
    <property type="project" value="TreeGrafter"/>
</dbReference>
<dbReference type="InterPro" id="IPR020802">
    <property type="entry name" value="TesA-like"/>
</dbReference>
<evidence type="ECO:0000256" key="3">
    <source>
        <dbReference type="ARBA" id="ARBA00005194"/>
    </source>
</evidence>
<dbReference type="InterPro" id="IPR057737">
    <property type="entry name" value="Condensation_MtbB-like"/>
</dbReference>
<keyword evidence="8" id="KW-0808">Transferase</keyword>
<evidence type="ECO:0000313" key="16">
    <source>
        <dbReference type="Proteomes" id="UP000279457"/>
    </source>
</evidence>
<dbReference type="InterPro" id="IPR036291">
    <property type="entry name" value="NAD(P)-bd_dom_sf"/>
</dbReference>
<dbReference type="GO" id="GO:0071770">
    <property type="term" value="P:DIM/DIP cell wall layer assembly"/>
    <property type="evidence" value="ECO:0007669"/>
    <property type="project" value="TreeGrafter"/>
</dbReference>
<dbReference type="Gene3D" id="3.40.366.10">
    <property type="entry name" value="Malonyl-Coenzyme A Acyl Carrier Protein, domain 2"/>
    <property type="match status" value="1"/>
</dbReference>
<dbReference type="InterPro" id="IPR050091">
    <property type="entry name" value="PKS_NRPS_Biosynth_Enz"/>
</dbReference>
<keyword evidence="5" id="KW-0596">Phosphopantetheine</keyword>
<dbReference type="PANTHER" id="PTHR43775">
    <property type="entry name" value="FATTY ACID SYNTHASE"/>
    <property type="match status" value="1"/>
</dbReference>
<gene>
    <name evidence="15" type="ORF">EB241_20305</name>
</gene>
<dbReference type="InterPro" id="IPR023213">
    <property type="entry name" value="CAT-like_dom_sf"/>
</dbReference>
<dbReference type="RefSeq" id="WP_124234796.1">
    <property type="nucleotide sequence ID" value="NZ_RHHM01000022.1"/>
</dbReference>
<dbReference type="CDD" id="cd00833">
    <property type="entry name" value="PKS"/>
    <property type="match status" value="1"/>
</dbReference>